<dbReference type="AlphaFoldDB" id="A0A0R1JFI9"/>
<evidence type="ECO:0000313" key="1">
    <source>
        <dbReference type="EMBL" id="KRK69990.1"/>
    </source>
</evidence>
<reference evidence="1 2" key="1">
    <citation type="journal article" date="2015" name="Genome Announc.">
        <title>Expanding the biotechnology potential of lactobacilli through comparative genomics of 213 strains and associated genera.</title>
        <authorList>
            <person name="Sun Z."/>
            <person name="Harris H.M."/>
            <person name="McCann A."/>
            <person name="Guo C."/>
            <person name="Argimon S."/>
            <person name="Zhang W."/>
            <person name="Yang X."/>
            <person name="Jeffery I.B."/>
            <person name="Cooney J.C."/>
            <person name="Kagawa T.F."/>
            <person name="Liu W."/>
            <person name="Song Y."/>
            <person name="Salvetti E."/>
            <person name="Wrobel A."/>
            <person name="Rasinkangas P."/>
            <person name="Parkhill J."/>
            <person name="Rea M.C."/>
            <person name="O'Sullivan O."/>
            <person name="Ritari J."/>
            <person name="Douillard F.P."/>
            <person name="Paul Ross R."/>
            <person name="Yang R."/>
            <person name="Briner A.E."/>
            <person name="Felis G.E."/>
            <person name="de Vos W.M."/>
            <person name="Barrangou R."/>
            <person name="Klaenhammer T.R."/>
            <person name="Caufield P.W."/>
            <person name="Cui Y."/>
            <person name="Zhang H."/>
            <person name="O'Toole P.W."/>
        </authorList>
    </citation>
    <scope>NUCLEOTIDE SEQUENCE [LARGE SCALE GENOMIC DNA]</scope>
    <source>
        <strain evidence="1 2">JCM 17158</strain>
    </source>
</reference>
<gene>
    <name evidence="1" type="ORF">FD02_GL000683</name>
</gene>
<dbReference type="PATRIC" id="fig|1291734.4.peg.712"/>
<dbReference type="EMBL" id="AZDJ01000035">
    <property type="protein sequence ID" value="KRK69990.1"/>
    <property type="molecule type" value="Genomic_DNA"/>
</dbReference>
<comment type="caution">
    <text evidence="1">The sequence shown here is derived from an EMBL/GenBank/DDBJ whole genome shotgun (WGS) entry which is preliminary data.</text>
</comment>
<dbReference type="Proteomes" id="UP000051804">
    <property type="component" value="Unassembled WGS sequence"/>
</dbReference>
<protein>
    <submittedName>
        <fullName evidence="1">Uncharacterized protein</fullName>
    </submittedName>
</protein>
<keyword evidence="2" id="KW-1185">Reference proteome</keyword>
<name>A0A0R1JFI9_9LACO</name>
<proteinExistence type="predicted"/>
<evidence type="ECO:0000313" key="2">
    <source>
        <dbReference type="Proteomes" id="UP000051804"/>
    </source>
</evidence>
<sequence length="56" mass="6595">MTTQTKTVVRPYRGWPLPQTSEAQWRWVAWLGVVVLGELWLLAAKRRKEETNEVVE</sequence>
<organism evidence="1 2">
    <name type="scientific">Lacticaseibacillus nasuensis JCM 17158</name>
    <dbReference type="NCBI Taxonomy" id="1291734"/>
    <lineage>
        <taxon>Bacteria</taxon>
        <taxon>Bacillati</taxon>
        <taxon>Bacillota</taxon>
        <taxon>Bacilli</taxon>
        <taxon>Lactobacillales</taxon>
        <taxon>Lactobacillaceae</taxon>
        <taxon>Lacticaseibacillus</taxon>
    </lineage>
</organism>
<accession>A0A0R1JFI9</accession>
<dbReference type="STRING" id="1291734.FD02_GL000683"/>
<dbReference type="NCBIfam" id="TIGR01167">
    <property type="entry name" value="LPXTG_anchor"/>
    <property type="match status" value="1"/>
</dbReference>